<reference evidence="19" key="1">
    <citation type="submission" date="2023-03" db="EMBL/GenBank/DDBJ databases">
        <title>Complete genome of Cladonia borealis.</title>
        <authorList>
            <person name="Park H."/>
        </authorList>
    </citation>
    <scope>NUCLEOTIDE SEQUENCE</scope>
    <source>
        <strain evidence="19">ANT050790</strain>
    </source>
</reference>
<feature type="region of interest" description="Disordered" evidence="17">
    <location>
        <begin position="275"/>
        <end position="401"/>
    </location>
</feature>
<dbReference type="PROSITE" id="PS51562">
    <property type="entry name" value="RNA_CAP0_MT"/>
    <property type="match status" value="1"/>
</dbReference>
<evidence type="ECO:0000256" key="3">
    <source>
        <dbReference type="ARBA" id="ARBA00011926"/>
    </source>
</evidence>
<evidence type="ECO:0000256" key="11">
    <source>
        <dbReference type="ARBA" id="ARBA00032772"/>
    </source>
</evidence>
<feature type="site" description="mRNA cap binding" evidence="16">
    <location>
        <position position="128"/>
    </location>
</feature>
<keyword evidence="20" id="KW-1185">Reference proteome</keyword>
<keyword evidence="8 15" id="KW-0694">RNA-binding</keyword>
<dbReference type="AlphaFoldDB" id="A0AA39R4N5"/>
<evidence type="ECO:0000313" key="20">
    <source>
        <dbReference type="Proteomes" id="UP001166286"/>
    </source>
</evidence>
<evidence type="ECO:0000256" key="2">
    <source>
        <dbReference type="ARBA" id="ARBA00004123"/>
    </source>
</evidence>
<comment type="function">
    <text evidence="1">Responsible for methylating the 5'-cap structure of mRNAs.</text>
</comment>
<evidence type="ECO:0000313" key="19">
    <source>
        <dbReference type="EMBL" id="KAK0514837.1"/>
    </source>
</evidence>
<evidence type="ECO:0000256" key="13">
    <source>
        <dbReference type="ARBA" id="ARBA00044712"/>
    </source>
</evidence>
<name>A0AA39R4N5_9LECA</name>
<dbReference type="CDD" id="cd02440">
    <property type="entry name" value="AdoMet_MTases"/>
    <property type="match status" value="1"/>
</dbReference>
<evidence type="ECO:0000256" key="16">
    <source>
        <dbReference type="PIRSR" id="PIRSR028762-2"/>
    </source>
</evidence>
<proteinExistence type="inferred from homology"/>
<feature type="region of interest" description="Disordered" evidence="17">
    <location>
        <begin position="1"/>
        <end position="56"/>
    </location>
</feature>
<evidence type="ECO:0000256" key="4">
    <source>
        <dbReference type="ARBA" id="ARBA00022603"/>
    </source>
</evidence>
<keyword evidence="6 15" id="KW-0808">Transferase</keyword>
<dbReference type="InterPro" id="IPR039753">
    <property type="entry name" value="RG7MT1"/>
</dbReference>
<evidence type="ECO:0000256" key="15">
    <source>
        <dbReference type="PIRNR" id="PIRNR028762"/>
    </source>
</evidence>
<dbReference type="InterPro" id="IPR004971">
    <property type="entry name" value="mRNA_G-N7_MeTrfase_dom"/>
</dbReference>
<evidence type="ECO:0000256" key="6">
    <source>
        <dbReference type="ARBA" id="ARBA00022679"/>
    </source>
</evidence>
<comment type="subcellular location">
    <subcellularLocation>
        <location evidence="2 15">Nucleus</location>
    </subcellularLocation>
</comment>
<feature type="compositionally biased region" description="Basic and acidic residues" evidence="17">
    <location>
        <begin position="8"/>
        <end position="19"/>
    </location>
</feature>
<feature type="compositionally biased region" description="Basic and acidic residues" evidence="17">
    <location>
        <begin position="328"/>
        <end position="337"/>
    </location>
</feature>
<protein>
    <recommendedName>
        <fullName evidence="14 15">mRNA cap guanine-N(7) methyltransferase</fullName>
        <ecNumber evidence="3 15">2.1.1.56</ecNumber>
    </recommendedName>
    <alternativeName>
        <fullName evidence="11 15">mRNA (guanine-N(7))-methyltransferase</fullName>
    </alternativeName>
    <alternativeName>
        <fullName evidence="12 15">mRNA cap methyltransferase</fullName>
    </alternativeName>
</protein>
<feature type="site" description="mRNA cap binding" evidence="16">
    <location>
        <position position="122"/>
    </location>
</feature>
<dbReference type="InterPro" id="IPR016899">
    <property type="entry name" value="mRNA_G-N7_MeTrfase_euk"/>
</dbReference>
<dbReference type="EMBL" id="JAFEKC020000004">
    <property type="protein sequence ID" value="KAK0514837.1"/>
    <property type="molecule type" value="Genomic_DNA"/>
</dbReference>
<feature type="site" description="mRNA cap binding" evidence="16">
    <location>
        <position position="155"/>
    </location>
</feature>
<evidence type="ECO:0000256" key="1">
    <source>
        <dbReference type="ARBA" id="ARBA00003378"/>
    </source>
</evidence>
<keyword evidence="4 15" id="KW-0489">Methyltransferase</keyword>
<keyword evidence="9 15" id="KW-0506">mRNA capping</keyword>
<dbReference type="Gene3D" id="3.40.50.150">
    <property type="entry name" value="Vaccinia Virus protein VP39"/>
    <property type="match status" value="2"/>
</dbReference>
<dbReference type="PANTHER" id="PTHR12189">
    <property type="entry name" value="MRNA GUANINE-7- METHYLTRANSFERASE"/>
    <property type="match status" value="1"/>
</dbReference>
<dbReference type="InterPro" id="IPR029063">
    <property type="entry name" value="SAM-dependent_MTases_sf"/>
</dbReference>
<feature type="site" description="mRNA cap binding" evidence="16">
    <location>
        <position position="510"/>
    </location>
</feature>
<sequence length="518" mass="57122">MSSLGSKRPREEDSNDVSRPRKRPGGAARVSKSETEAVLQRQHQRAEEARQAAATRGVEEVVRQHYNAVPQRGRDWRKTDSRIKGLRSFNNWIKSTIIHKFSPAEAEAEPYPLRVLDIGCGKGGDLGKWQQAPQPLELYVGVDPAEVSIEQARERYKQMASGGGRGGRGRGGYHGGGRPPTFHAEFFAEDAFTYSLGDIPVIRDVGFGPGSRWGPGGGFDVVSMMFCMHYAFENEVKAKGMLANVAGSLRKGGRFIGVIPNSDVIRSAVVAFHAQQAKNKPPDGPSGKAEVSGQRNDEPAGSESPPYIIGDQDSGPPAEPEANASTKDTTHAKHTEGADGSEVVPGVTPAINVLTEPSSEVNGDVEKPKADTASTKDDRLRSSPQRNEKKDDEQPEPEVAEWGNSIYRVRFPGDTPKDGIFRPPYGWKYSFFMEEAVEEVPEYVVPWEAFRAIAEDYNLELQYRKPFAEIWKEEQNHPIFGPLSERMGVRGRDGGPLLVSDEEMEAASFYHAFCFYKI</sequence>
<evidence type="ECO:0000256" key="12">
    <source>
        <dbReference type="ARBA" id="ARBA00033387"/>
    </source>
</evidence>
<dbReference type="EC" id="2.1.1.56" evidence="3 15"/>
<evidence type="ECO:0000256" key="7">
    <source>
        <dbReference type="ARBA" id="ARBA00022691"/>
    </source>
</evidence>
<dbReference type="PANTHER" id="PTHR12189:SF2">
    <property type="entry name" value="MRNA CAP GUANINE-N7 METHYLTRANSFERASE"/>
    <property type="match status" value="1"/>
</dbReference>
<evidence type="ECO:0000256" key="8">
    <source>
        <dbReference type="ARBA" id="ARBA00022884"/>
    </source>
</evidence>
<evidence type="ECO:0000256" key="17">
    <source>
        <dbReference type="SAM" id="MobiDB-lite"/>
    </source>
</evidence>
<feature type="domain" description="MRNA cap 0 methyltransferase" evidence="18">
    <location>
        <begin position="81"/>
        <end position="518"/>
    </location>
</feature>
<dbReference type="GO" id="GO:0005634">
    <property type="term" value="C:nucleus"/>
    <property type="evidence" value="ECO:0007669"/>
    <property type="project" value="UniProtKB-SubCell"/>
</dbReference>
<keyword evidence="10 15" id="KW-0539">Nucleus</keyword>
<comment type="catalytic activity">
    <reaction evidence="13">
        <text>a 5'-end (5'-triphosphoguanosine)-ribonucleoside in mRNA + S-adenosyl-L-methionine = a 5'-end (N(7)-methyl 5'-triphosphoguanosine)-ribonucleoside in mRNA + S-adenosyl-L-homocysteine</text>
        <dbReference type="Rhea" id="RHEA:67008"/>
        <dbReference type="Rhea" id="RHEA-COMP:17166"/>
        <dbReference type="Rhea" id="RHEA-COMP:17167"/>
        <dbReference type="ChEBI" id="CHEBI:57856"/>
        <dbReference type="ChEBI" id="CHEBI:59789"/>
        <dbReference type="ChEBI" id="CHEBI:156461"/>
        <dbReference type="ChEBI" id="CHEBI:167617"/>
        <dbReference type="EC" id="2.1.1.56"/>
    </reaction>
</comment>
<evidence type="ECO:0000256" key="10">
    <source>
        <dbReference type="ARBA" id="ARBA00023242"/>
    </source>
</evidence>
<accession>A0AA39R4N5</accession>
<evidence type="ECO:0000256" key="9">
    <source>
        <dbReference type="ARBA" id="ARBA00023042"/>
    </source>
</evidence>
<gene>
    <name evidence="19" type="ORF">JMJ35_002216</name>
</gene>
<evidence type="ECO:0000259" key="18">
    <source>
        <dbReference type="PROSITE" id="PS51562"/>
    </source>
</evidence>
<dbReference type="Proteomes" id="UP001166286">
    <property type="component" value="Unassembled WGS sequence"/>
</dbReference>
<keyword evidence="7 15" id="KW-0949">S-adenosyl-L-methionine</keyword>
<dbReference type="SUPFAM" id="SSF53335">
    <property type="entry name" value="S-adenosyl-L-methionine-dependent methyltransferases"/>
    <property type="match status" value="1"/>
</dbReference>
<feature type="site" description="mRNA cap binding" evidence="16">
    <location>
        <position position="229"/>
    </location>
</feature>
<dbReference type="PIRSF" id="PIRSF028762">
    <property type="entry name" value="ABD1"/>
    <property type="match status" value="1"/>
</dbReference>
<comment type="similarity">
    <text evidence="15">Belongs to the class I-like SAM-binding methyltransferase superfamily. mRNA cap 0 methyltransferase family.</text>
</comment>
<dbReference type="GO" id="GO:0004482">
    <property type="term" value="F:mRNA 5'-cap (guanine-N7-)-methyltransferase activity"/>
    <property type="evidence" value="ECO:0007669"/>
    <property type="project" value="UniProtKB-EC"/>
</dbReference>
<feature type="compositionally biased region" description="Basic and acidic residues" evidence="17">
    <location>
        <begin position="364"/>
        <end position="392"/>
    </location>
</feature>
<evidence type="ECO:0000256" key="14">
    <source>
        <dbReference type="ARBA" id="ARBA00049739"/>
    </source>
</evidence>
<evidence type="ECO:0000256" key="5">
    <source>
        <dbReference type="ARBA" id="ARBA00022664"/>
    </source>
</evidence>
<feature type="binding site" evidence="16">
    <location>
        <begin position="90"/>
        <end position="91"/>
    </location>
    <ligand>
        <name>mRNA</name>
        <dbReference type="ChEBI" id="CHEBI:33699"/>
    </ligand>
</feature>
<comment type="caution">
    <text evidence="19">The sequence shown here is derived from an EMBL/GenBank/DDBJ whole genome shotgun (WGS) entry which is preliminary data.</text>
</comment>
<dbReference type="Pfam" id="PF03291">
    <property type="entry name" value="mRNA_G-N7_MeTrfase"/>
    <property type="match status" value="2"/>
</dbReference>
<organism evidence="19 20">
    <name type="scientific">Cladonia borealis</name>
    <dbReference type="NCBI Taxonomy" id="184061"/>
    <lineage>
        <taxon>Eukaryota</taxon>
        <taxon>Fungi</taxon>
        <taxon>Dikarya</taxon>
        <taxon>Ascomycota</taxon>
        <taxon>Pezizomycotina</taxon>
        <taxon>Lecanoromycetes</taxon>
        <taxon>OSLEUM clade</taxon>
        <taxon>Lecanoromycetidae</taxon>
        <taxon>Lecanorales</taxon>
        <taxon>Lecanorineae</taxon>
        <taxon>Cladoniaceae</taxon>
        <taxon>Cladonia</taxon>
    </lineage>
</organism>
<feature type="site" description="mRNA cap binding" evidence="16">
    <location>
        <position position="442"/>
    </location>
</feature>
<keyword evidence="5 15" id="KW-0507">mRNA processing</keyword>
<dbReference type="GO" id="GO:0003723">
    <property type="term" value="F:RNA binding"/>
    <property type="evidence" value="ECO:0007669"/>
    <property type="project" value="UniProtKB-KW"/>
</dbReference>